<dbReference type="InterPro" id="IPR006157">
    <property type="entry name" value="FolB_dom"/>
</dbReference>
<name>A0A9D2GRD5_9BACT</name>
<reference evidence="8" key="1">
    <citation type="journal article" date="2021" name="PeerJ">
        <title>Extensive microbial diversity within the chicken gut microbiome revealed by metagenomics and culture.</title>
        <authorList>
            <person name="Gilroy R."/>
            <person name="Ravi A."/>
            <person name="Getino M."/>
            <person name="Pursley I."/>
            <person name="Horton D.L."/>
            <person name="Alikhan N.F."/>
            <person name="Baker D."/>
            <person name="Gharbi K."/>
            <person name="Hall N."/>
            <person name="Watson M."/>
            <person name="Adriaenssens E.M."/>
            <person name="Foster-Nyarko E."/>
            <person name="Jarju S."/>
            <person name="Secka A."/>
            <person name="Antonio M."/>
            <person name="Oren A."/>
            <person name="Chaudhuri R.R."/>
            <person name="La Ragione R."/>
            <person name="Hildebrand F."/>
            <person name="Pallen M.J."/>
        </authorList>
    </citation>
    <scope>NUCLEOTIDE SEQUENCE</scope>
    <source>
        <strain evidence="8">Gambia16-554</strain>
    </source>
</reference>
<evidence type="ECO:0000259" key="7">
    <source>
        <dbReference type="SMART" id="SM00905"/>
    </source>
</evidence>
<comment type="function">
    <text evidence="6">Catalyzes the conversion of 7,8-dihydroneopterin to 6-hydroxymethyl-7,8-dihydropterin.</text>
</comment>
<accession>A0A9D2GRD5</accession>
<comment type="similarity">
    <text evidence="3 6">Belongs to the DHNA family.</text>
</comment>
<dbReference type="Proteomes" id="UP000824115">
    <property type="component" value="Unassembled WGS sequence"/>
</dbReference>
<protein>
    <recommendedName>
        <fullName evidence="6">7,8-dihydroneopterin aldolase</fullName>
        <ecNumber evidence="6">4.1.2.25</ecNumber>
    </recommendedName>
</protein>
<dbReference type="InterPro" id="IPR006156">
    <property type="entry name" value="Dihydroneopterin_aldolase"/>
</dbReference>
<dbReference type="NCBIfam" id="TIGR00526">
    <property type="entry name" value="folB_dom"/>
    <property type="match status" value="1"/>
</dbReference>
<comment type="pathway">
    <text evidence="2 6">Cofactor biosynthesis; tetrahydrofolate biosynthesis; 2-amino-4-hydroxy-6-hydroxymethyl-7,8-dihydropteridine diphosphate from 7,8-dihydroneopterin triphosphate: step 3/4.</text>
</comment>
<reference evidence="8" key="2">
    <citation type="submission" date="2021-04" db="EMBL/GenBank/DDBJ databases">
        <authorList>
            <person name="Gilroy R."/>
        </authorList>
    </citation>
    <scope>NUCLEOTIDE SEQUENCE</scope>
    <source>
        <strain evidence="8">Gambia16-554</strain>
    </source>
</reference>
<feature type="domain" description="Dihydroneopterin aldolase/epimerase" evidence="7">
    <location>
        <begin position="4"/>
        <end position="111"/>
    </location>
</feature>
<gene>
    <name evidence="8" type="primary">folB</name>
    <name evidence="8" type="ORF">IAC04_05085</name>
</gene>
<keyword evidence="4 6" id="KW-0289">Folate biosynthesis</keyword>
<dbReference type="EC" id="4.1.2.25" evidence="6"/>
<dbReference type="GO" id="GO:0046654">
    <property type="term" value="P:tetrahydrofolate biosynthetic process"/>
    <property type="evidence" value="ECO:0007669"/>
    <property type="project" value="UniProtKB-UniRule"/>
</dbReference>
<dbReference type="Pfam" id="PF02152">
    <property type="entry name" value="FolB"/>
    <property type="match status" value="1"/>
</dbReference>
<evidence type="ECO:0000256" key="5">
    <source>
        <dbReference type="ARBA" id="ARBA00023239"/>
    </source>
</evidence>
<evidence type="ECO:0000256" key="4">
    <source>
        <dbReference type="ARBA" id="ARBA00022909"/>
    </source>
</evidence>
<dbReference type="InterPro" id="IPR043133">
    <property type="entry name" value="GTP-CH-I_C/QueF"/>
</dbReference>
<dbReference type="SMART" id="SM00905">
    <property type="entry name" value="FolB"/>
    <property type="match status" value="1"/>
</dbReference>
<organism evidence="8 9">
    <name type="scientific">Candidatus Coprenecus stercoravium</name>
    <dbReference type="NCBI Taxonomy" id="2840735"/>
    <lineage>
        <taxon>Bacteria</taxon>
        <taxon>Pseudomonadati</taxon>
        <taxon>Bacteroidota</taxon>
        <taxon>Bacteroidia</taxon>
        <taxon>Bacteroidales</taxon>
        <taxon>Rikenellaceae</taxon>
        <taxon>Rikenellaceae incertae sedis</taxon>
        <taxon>Candidatus Coprenecus</taxon>
    </lineage>
</organism>
<dbReference type="Gene3D" id="3.30.1130.10">
    <property type="match status" value="1"/>
</dbReference>
<evidence type="ECO:0000313" key="8">
    <source>
        <dbReference type="EMBL" id="HIZ85844.1"/>
    </source>
</evidence>
<sequence length="118" mass="12963">MGKVELCGMRFFAHHGCFSEEKTIGNYFTVDFSAMTDMRAASESDNLDDALNYQKIYDIVKEEMAVPSNLLEHVAGRILRRFSQAFPDVSGATVSISKLNPPLGGEVAASRVTMSLPL</sequence>
<evidence type="ECO:0000313" key="9">
    <source>
        <dbReference type="Proteomes" id="UP000824115"/>
    </source>
</evidence>
<dbReference type="PANTHER" id="PTHR42844">
    <property type="entry name" value="DIHYDRONEOPTERIN ALDOLASE 1-RELATED"/>
    <property type="match status" value="1"/>
</dbReference>
<keyword evidence="5 6" id="KW-0456">Lyase</keyword>
<dbReference type="AlphaFoldDB" id="A0A9D2GRD5"/>
<dbReference type="GO" id="GO:0005737">
    <property type="term" value="C:cytoplasm"/>
    <property type="evidence" value="ECO:0007669"/>
    <property type="project" value="TreeGrafter"/>
</dbReference>
<evidence type="ECO:0000256" key="2">
    <source>
        <dbReference type="ARBA" id="ARBA00005013"/>
    </source>
</evidence>
<dbReference type="PANTHER" id="PTHR42844:SF1">
    <property type="entry name" value="DIHYDRONEOPTERIN ALDOLASE 1-RELATED"/>
    <property type="match status" value="1"/>
</dbReference>
<comment type="caution">
    <text evidence="8">The sequence shown here is derived from an EMBL/GenBank/DDBJ whole genome shotgun (WGS) entry which is preliminary data.</text>
</comment>
<evidence type="ECO:0000256" key="6">
    <source>
        <dbReference type="RuleBase" id="RU362079"/>
    </source>
</evidence>
<evidence type="ECO:0000256" key="1">
    <source>
        <dbReference type="ARBA" id="ARBA00001353"/>
    </source>
</evidence>
<dbReference type="GO" id="GO:0046656">
    <property type="term" value="P:folic acid biosynthetic process"/>
    <property type="evidence" value="ECO:0007669"/>
    <property type="project" value="UniProtKB-UniRule"/>
</dbReference>
<dbReference type="NCBIfam" id="TIGR00525">
    <property type="entry name" value="folB"/>
    <property type="match status" value="1"/>
</dbReference>
<dbReference type="SUPFAM" id="SSF55620">
    <property type="entry name" value="Tetrahydrobiopterin biosynthesis enzymes-like"/>
    <property type="match status" value="1"/>
</dbReference>
<proteinExistence type="inferred from homology"/>
<dbReference type="GO" id="GO:0004150">
    <property type="term" value="F:dihydroneopterin aldolase activity"/>
    <property type="evidence" value="ECO:0007669"/>
    <property type="project" value="UniProtKB-UniRule"/>
</dbReference>
<dbReference type="EMBL" id="DXAW01000093">
    <property type="protein sequence ID" value="HIZ85844.1"/>
    <property type="molecule type" value="Genomic_DNA"/>
</dbReference>
<comment type="catalytic activity">
    <reaction evidence="1 6">
        <text>7,8-dihydroneopterin = 6-hydroxymethyl-7,8-dihydropterin + glycolaldehyde</text>
        <dbReference type="Rhea" id="RHEA:10540"/>
        <dbReference type="ChEBI" id="CHEBI:17001"/>
        <dbReference type="ChEBI" id="CHEBI:17071"/>
        <dbReference type="ChEBI" id="CHEBI:44841"/>
        <dbReference type="EC" id="4.1.2.25"/>
    </reaction>
</comment>
<evidence type="ECO:0000256" key="3">
    <source>
        <dbReference type="ARBA" id="ARBA00005708"/>
    </source>
</evidence>